<dbReference type="EC" id="2.5.1.18" evidence="1"/>
<feature type="domain" description="GST N-terminal" evidence="3">
    <location>
        <begin position="6"/>
        <end position="82"/>
    </location>
</feature>
<dbReference type="InterPro" id="IPR004045">
    <property type="entry name" value="Glutathione_S-Trfase_N"/>
</dbReference>
<sequence>MIKLYELAGKNNLVFSPYCWRVRLALLHKQVEFSGVDTAFTEIQNISNGEFKAVPVLHDGNFALNESFDIVEYLEEKYPLKPSLFNSNEGKALAKFIETWANTLHGDIAKMAIADIHDCLQEKDKGYFKTSREKFFGNNLESIQSENHETAKVNLLSKLSILDTYLTKSEFISGSTPLYADFIVFGTLKWLIETSQVFQVSHFSEHVEKWFLKINQMYCGET</sequence>
<dbReference type="Pfam" id="PF13417">
    <property type="entry name" value="GST_N_3"/>
    <property type="match status" value="1"/>
</dbReference>
<dbReference type="CDD" id="cd03038">
    <property type="entry name" value="GST_N_etherase_LigE"/>
    <property type="match status" value="1"/>
</dbReference>
<accession>Q480F1</accession>
<dbReference type="InterPro" id="IPR054416">
    <property type="entry name" value="GST_UstS-like_C"/>
</dbReference>
<dbReference type="PANTHER" id="PTHR43900">
    <property type="entry name" value="GLUTATHIONE S-TRANSFERASE RHO"/>
    <property type="match status" value="1"/>
</dbReference>
<dbReference type="KEGG" id="cps:CPS_2863"/>
<dbReference type="PANTHER" id="PTHR43900:SF3">
    <property type="entry name" value="GLUTATHIONE S-TRANSFERASE RHO"/>
    <property type="match status" value="1"/>
</dbReference>
<evidence type="ECO:0000259" key="3">
    <source>
        <dbReference type="PROSITE" id="PS50404"/>
    </source>
</evidence>
<evidence type="ECO:0000256" key="1">
    <source>
        <dbReference type="ARBA" id="ARBA00012452"/>
    </source>
</evidence>
<dbReference type="SUPFAM" id="SSF47616">
    <property type="entry name" value="GST C-terminal domain-like"/>
    <property type="match status" value="1"/>
</dbReference>
<gene>
    <name evidence="4" type="ordered locus">CPS_2863</name>
</gene>
<reference evidence="4" key="1">
    <citation type="journal article" date="2005" name="Proc. Natl. Acad. Sci. U.S.A.">
        <title>The psychrophilic lifestyle as revealed by the genome sequence of Colwellia psychrerythraea 34H through genomic and proteomic analyses.</title>
        <authorList>
            <person name="Methe B.A."/>
            <person name="Nelson K.E."/>
            <person name="Deming J.W."/>
            <person name="Momen B."/>
            <person name="Melamud E."/>
            <person name="Zhang X."/>
            <person name="Moult J."/>
            <person name="Madupu R."/>
            <person name="Nelson W.C."/>
            <person name="Dodson R.J."/>
            <person name="Brinkac L.M."/>
            <person name="Daugherty S.C."/>
            <person name="Durkin A.S."/>
            <person name="DeBoy R.T."/>
            <person name="Kolonay J.F."/>
            <person name="Sullivan S.A."/>
            <person name="Zhou L."/>
            <person name="Davidsen T.M."/>
            <person name="Wu M."/>
            <person name="Huston A.L."/>
            <person name="Lewis M."/>
            <person name="Weaver B."/>
            <person name="Weidman J.F."/>
            <person name="Khouri H."/>
            <person name="Utterback T.R."/>
            <person name="Feldblyum T.V."/>
            <person name="Fraser C.M."/>
        </authorList>
    </citation>
    <scope>NUCLEOTIDE SEQUENCE [LARGE SCALE GENOMIC DNA]</scope>
    <source>
        <strain evidence="4">34H</strain>
    </source>
</reference>
<proteinExistence type="predicted"/>
<dbReference type="InterPro" id="IPR036249">
    <property type="entry name" value="Thioredoxin-like_sf"/>
</dbReference>
<evidence type="ECO:0000256" key="2">
    <source>
        <dbReference type="ARBA" id="ARBA00022679"/>
    </source>
</evidence>
<dbReference type="STRING" id="167879.CPS_2863"/>
<dbReference type="GO" id="GO:0004364">
    <property type="term" value="F:glutathione transferase activity"/>
    <property type="evidence" value="ECO:0007669"/>
    <property type="project" value="UniProtKB-EC"/>
</dbReference>
<dbReference type="AlphaFoldDB" id="Q480F1"/>
<dbReference type="Gene3D" id="3.40.30.10">
    <property type="entry name" value="Glutaredoxin"/>
    <property type="match status" value="1"/>
</dbReference>
<protein>
    <recommendedName>
        <fullName evidence="1">glutathione transferase</fullName>
        <ecNumber evidence="1">2.5.1.18</ecNumber>
    </recommendedName>
</protein>
<dbReference type="Gene3D" id="1.20.1050.10">
    <property type="match status" value="1"/>
</dbReference>
<dbReference type="HOGENOM" id="CLU_011226_0_4_6"/>
<dbReference type="InterPro" id="IPR036282">
    <property type="entry name" value="Glutathione-S-Trfase_C_sf"/>
</dbReference>
<dbReference type="RefSeq" id="WP_011043660.1">
    <property type="nucleotide sequence ID" value="NC_003910.7"/>
</dbReference>
<dbReference type="SUPFAM" id="SSF52833">
    <property type="entry name" value="Thioredoxin-like"/>
    <property type="match status" value="1"/>
</dbReference>
<organism evidence="4 5">
    <name type="scientific">Colwellia psychrerythraea (strain 34H / ATCC BAA-681)</name>
    <name type="common">Vibrio psychroerythus</name>
    <dbReference type="NCBI Taxonomy" id="167879"/>
    <lineage>
        <taxon>Bacteria</taxon>
        <taxon>Pseudomonadati</taxon>
        <taxon>Pseudomonadota</taxon>
        <taxon>Gammaproteobacteria</taxon>
        <taxon>Alteromonadales</taxon>
        <taxon>Colwelliaceae</taxon>
        <taxon>Colwellia</taxon>
    </lineage>
</organism>
<dbReference type="Proteomes" id="UP000000547">
    <property type="component" value="Chromosome"/>
</dbReference>
<evidence type="ECO:0000313" key="4">
    <source>
        <dbReference type="EMBL" id="AAZ24120.1"/>
    </source>
</evidence>
<dbReference type="GO" id="GO:0043295">
    <property type="term" value="F:glutathione binding"/>
    <property type="evidence" value="ECO:0007669"/>
    <property type="project" value="TreeGrafter"/>
</dbReference>
<name>Q480F1_COLP3</name>
<dbReference type="EMBL" id="CP000083">
    <property type="protein sequence ID" value="AAZ24120.1"/>
    <property type="molecule type" value="Genomic_DNA"/>
</dbReference>
<dbReference type="PROSITE" id="PS50404">
    <property type="entry name" value="GST_NTER"/>
    <property type="match status" value="1"/>
</dbReference>
<dbReference type="GO" id="GO:0005737">
    <property type="term" value="C:cytoplasm"/>
    <property type="evidence" value="ECO:0007669"/>
    <property type="project" value="TreeGrafter"/>
</dbReference>
<keyword evidence="2" id="KW-0808">Transferase</keyword>
<evidence type="ECO:0000313" key="5">
    <source>
        <dbReference type="Proteomes" id="UP000000547"/>
    </source>
</evidence>
<dbReference type="Pfam" id="PF22041">
    <property type="entry name" value="GST_C_7"/>
    <property type="match status" value="1"/>
</dbReference>